<dbReference type="AlphaFoldDB" id="A0A5D4T7M4"/>
<protein>
    <submittedName>
        <fullName evidence="2">Uncharacterized protein</fullName>
    </submittedName>
</protein>
<dbReference type="Pfam" id="PF10737">
    <property type="entry name" value="GerPC"/>
    <property type="match status" value="1"/>
</dbReference>
<reference evidence="2 3" key="1">
    <citation type="submission" date="2019-08" db="EMBL/GenBank/DDBJ databases">
        <title>Bacillus genomes from the desert of Cuatro Cienegas, Coahuila.</title>
        <authorList>
            <person name="Olmedo-Alvarez G."/>
        </authorList>
    </citation>
    <scope>NUCLEOTIDE SEQUENCE [LARGE SCALE GENOMIC DNA]</scope>
    <source>
        <strain evidence="2 3">CH28_1T</strain>
    </source>
</reference>
<sequence length="136" mass="15855">MSKNDELEKRVEDLEKRIEQLTTLFHKKGDARRQDVHYHIHTLKIGSAQIEKLDYHLDSIAIEQLSGTLNIGNNFDAKEVNSHQKPTFIEKKEEQKKVVPTYRPLRKKDKQTEDQRISVISRKSGFSVKINGKEES</sequence>
<dbReference type="OrthoDB" id="2620164at2"/>
<proteinExistence type="predicted"/>
<evidence type="ECO:0000313" key="3">
    <source>
        <dbReference type="Proteomes" id="UP000322524"/>
    </source>
</evidence>
<comment type="caution">
    <text evidence="2">The sequence shown here is derived from an EMBL/GenBank/DDBJ whole genome shotgun (WGS) entry which is preliminary data.</text>
</comment>
<gene>
    <name evidence="2" type="ORF">FZC76_03105</name>
</gene>
<accession>A0A5D4T7M4</accession>
<feature type="compositionally biased region" description="Basic and acidic residues" evidence="1">
    <location>
        <begin position="82"/>
        <end position="97"/>
    </location>
</feature>
<evidence type="ECO:0000313" key="2">
    <source>
        <dbReference type="EMBL" id="TYS70901.1"/>
    </source>
</evidence>
<organism evidence="2 3">
    <name type="scientific">Sutcliffiella horikoshii</name>
    <dbReference type="NCBI Taxonomy" id="79883"/>
    <lineage>
        <taxon>Bacteria</taxon>
        <taxon>Bacillati</taxon>
        <taxon>Bacillota</taxon>
        <taxon>Bacilli</taxon>
        <taxon>Bacillales</taxon>
        <taxon>Bacillaceae</taxon>
        <taxon>Sutcliffiella</taxon>
    </lineage>
</organism>
<dbReference type="EMBL" id="VTEV01000001">
    <property type="protein sequence ID" value="TYS70901.1"/>
    <property type="molecule type" value="Genomic_DNA"/>
</dbReference>
<dbReference type="Proteomes" id="UP000322524">
    <property type="component" value="Unassembled WGS sequence"/>
</dbReference>
<evidence type="ECO:0000256" key="1">
    <source>
        <dbReference type="SAM" id="MobiDB-lite"/>
    </source>
</evidence>
<name>A0A5D4T7M4_9BACI</name>
<dbReference type="InterPro" id="IPR019673">
    <property type="entry name" value="Spore_germination_GerPC"/>
</dbReference>
<feature type="region of interest" description="Disordered" evidence="1">
    <location>
        <begin position="82"/>
        <end position="116"/>
    </location>
</feature>
<dbReference type="RefSeq" id="WP_148986802.1">
    <property type="nucleotide sequence ID" value="NZ_VTEV01000001.1"/>
</dbReference>